<reference evidence="1 2" key="1">
    <citation type="journal article" date="2014" name="Genome Biol.">
        <title>Transcriptome and methylome profiling reveals relics of genome dominance in the mesopolyploid Brassica oleracea.</title>
        <authorList>
            <person name="Parkin I.A."/>
            <person name="Koh C."/>
            <person name="Tang H."/>
            <person name="Robinson S.J."/>
            <person name="Kagale S."/>
            <person name="Clarke W.E."/>
            <person name="Town C.D."/>
            <person name="Nixon J."/>
            <person name="Krishnakumar V."/>
            <person name="Bidwell S.L."/>
            <person name="Denoeud F."/>
            <person name="Belcram H."/>
            <person name="Links M.G."/>
            <person name="Just J."/>
            <person name="Clarke C."/>
            <person name="Bender T."/>
            <person name="Huebert T."/>
            <person name="Mason A.S."/>
            <person name="Pires J.C."/>
            <person name="Barker G."/>
            <person name="Moore J."/>
            <person name="Walley P.G."/>
            <person name="Manoli S."/>
            <person name="Batley J."/>
            <person name="Edwards D."/>
            <person name="Nelson M.N."/>
            <person name="Wang X."/>
            <person name="Paterson A.H."/>
            <person name="King G."/>
            <person name="Bancroft I."/>
            <person name="Chalhoub B."/>
            <person name="Sharpe A.G."/>
        </authorList>
    </citation>
    <scope>NUCLEOTIDE SEQUENCE</scope>
    <source>
        <strain evidence="1 2">cv. TO1000</strain>
    </source>
</reference>
<dbReference type="Gramene" id="Bo2g108980.1">
    <property type="protein sequence ID" value="Bo2g108980.1"/>
    <property type="gene ID" value="Bo2g108980"/>
</dbReference>
<organism evidence="1 2">
    <name type="scientific">Brassica oleracea var. oleracea</name>
    <dbReference type="NCBI Taxonomy" id="109376"/>
    <lineage>
        <taxon>Eukaryota</taxon>
        <taxon>Viridiplantae</taxon>
        <taxon>Streptophyta</taxon>
        <taxon>Embryophyta</taxon>
        <taxon>Tracheophyta</taxon>
        <taxon>Spermatophyta</taxon>
        <taxon>Magnoliopsida</taxon>
        <taxon>eudicotyledons</taxon>
        <taxon>Gunneridae</taxon>
        <taxon>Pentapetalae</taxon>
        <taxon>rosids</taxon>
        <taxon>malvids</taxon>
        <taxon>Brassicales</taxon>
        <taxon>Brassicaceae</taxon>
        <taxon>Brassiceae</taxon>
        <taxon>Brassica</taxon>
    </lineage>
</organism>
<name>A0A0D3AT30_BRAOL</name>
<accession>A0A0D3AT30</accession>
<evidence type="ECO:0000313" key="1">
    <source>
        <dbReference type="EnsemblPlants" id="Bo2g108980.1"/>
    </source>
</evidence>
<dbReference type="EnsemblPlants" id="Bo2g108980.1">
    <property type="protein sequence ID" value="Bo2g108980.1"/>
    <property type="gene ID" value="Bo2g108980"/>
</dbReference>
<dbReference type="AlphaFoldDB" id="A0A0D3AT30"/>
<sequence length="53" mass="5997">MAIKVVVKPYFSTVSSPKQGGFNSFTHIKNASETISLKEIGINYLICNFWRKC</sequence>
<protein>
    <submittedName>
        <fullName evidence="1">Uncharacterized protein</fullName>
    </submittedName>
</protein>
<evidence type="ECO:0000313" key="2">
    <source>
        <dbReference type="Proteomes" id="UP000032141"/>
    </source>
</evidence>
<reference evidence="1" key="2">
    <citation type="submission" date="2015-03" db="UniProtKB">
        <authorList>
            <consortium name="EnsemblPlants"/>
        </authorList>
    </citation>
    <scope>IDENTIFICATION</scope>
</reference>
<dbReference type="Proteomes" id="UP000032141">
    <property type="component" value="Chromosome C2"/>
</dbReference>
<dbReference type="HOGENOM" id="CLU_3071476_0_0_1"/>
<keyword evidence="2" id="KW-1185">Reference proteome</keyword>
<proteinExistence type="predicted"/>